<dbReference type="EMBL" id="CAHIKZ030002744">
    <property type="protein sequence ID" value="CAE1291527.1"/>
    <property type="molecule type" value="Genomic_DNA"/>
</dbReference>
<organism evidence="2 3">
    <name type="scientific">Acanthosepion pharaonis</name>
    <name type="common">Pharaoh cuttlefish</name>
    <name type="synonym">Sepia pharaonis</name>
    <dbReference type="NCBI Taxonomy" id="158019"/>
    <lineage>
        <taxon>Eukaryota</taxon>
        <taxon>Metazoa</taxon>
        <taxon>Spiralia</taxon>
        <taxon>Lophotrochozoa</taxon>
        <taxon>Mollusca</taxon>
        <taxon>Cephalopoda</taxon>
        <taxon>Coleoidea</taxon>
        <taxon>Decapodiformes</taxon>
        <taxon>Sepiida</taxon>
        <taxon>Sepiina</taxon>
        <taxon>Sepiidae</taxon>
        <taxon>Acanthosepion</taxon>
    </lineage>
</organism>
<feature type="transmembrane region" description="Helical" evidence="1">
    <location>
        <begin position="74"/>
        <end position="96"/>
    </location>
</feature>
<proteinExistence type="predicted"/>
<feature type="transmembrane region" description="Helical" evidence="1">
    <location>
        <begin position="166"/>
        <end position="186"/>
    </location>
</feature>
<evidence type="ECO:0000256" key="1">
    <source>
        <dbReference type="SAM" id="Phobius"/>
    </source>
</evidence>
<keyword evidence="1" id="KW-1133">Transmembrane helix</keyword>
<accession>A0A812D4Z3</accession>
<evidence type="ECO:0000313" key="3">
    <source>
        <dbReference type="Proteomes" id="UP000597762"/>
    </source>
</evidence>
<comment type="caution">
    <text evidence="2">The sequence shown here is derived from an EMBL/GenBank/DDBJ whole genome shotgun (WGS) entry which is preliminary data.</text>
</comment>
<feature type="transmembrane region" description="Helical" evidence="1">
    <location>
        <begin position="133"/>
        <end position="160"/>
    </location>
</feature>
<sequence length="215" mass="24407">MDSQLCNPLMFSNFVSRVSQWLHNIAGSEISQKYSLSLYTAVAKICESELLVLITVTTTIAFKTSWSNFSSPPLHCHLSTLIFSIFFFCFYCSLFLSLPFFSVLLLTFLFVFWGFFSLLSLPPCLSLWSLKIILSAISLLIYNFMLSLSLFIIVFSFLVISLSATLSSLLILFFKISILSILSYTLMTVIPTLSLSLSLLFQFFSVLSFLFFFSL</sequence>
<reference evidence="2" key="1">
    <citation type="submission" date="2021-01" db="EMBL/GenBank/DDBJ databases">
        <authorList>
            <person name="Li R."/>
            <person name="Bekaert M."/>
        </authorList>
    </citation>
    <scope>NUCLEOTIDE SEQUENCE</scope>
    <source>
        <strain evidence="2">Farmed</strain>
    </source>
</reference>
<evidence type="ECO:0000313" key="2">
    <source>
        <dbReference type="EMBL" id="CAE1291527.1"/>
    </source>
</evidence>
<keyword evidence="1" id="KW-0812">Transmembrane</keyword>
<dbReference type="AlphaFoldDB" id="A0A812D4Z3"/>
<keyword evidence="3" id="KW-1185">Reference proteome</keyword>
<feature type="transmembrane region" description="Helical" evidence="1">
    <location>
        <begin position="193"/>
        <end position="213"/>
    </location>
</feature>
<keyword evidence="1" id="KW-0472">Membrane</keyword>
<name>A0A812D4Z3_ACAPH</name>
<feature type="transmembrane region" description="Helical" evidence="1">
    <location>
        <begin position="102"/>
        <end position="121"/>
    </location>
</feature>
<gene>
    <name evidence="2" type="ORF">SPHA_48808</name>
</gene>
<dbReference type="Proteomes" id="UP000597762">
    <property type="component" value="Unassembled WGS sequence"/>
</dbReference>
<protein>
    <submittedName>
        <fullName evidence="2">Uncharacterized protein</fullName>
    </submittedName>
</protein>